<name>A8ANG2_CITK8</name>
<evidence type="ECO:0000313" key="1">
    <source>
        <dbReference type="EMBL" id="ABV15026.1"/>
    </source>
</evidence>
<gene>
    <name evidence="1" type="ordered locus">CKO_03954</name>
</gene>
<protein>
    <submittedName>
        <fullName evidence="1">Uncharacterized protein</fullName>
    </submittedName>
</protein>
<evidence type="ECO:0000313" key="2">
    <source>
        <dbReference type="Proteomes" id="UP000008148"/>
    </source>
</evidence>
<dbReference type="AlphaFoldDB" id="A8ANG2"/>
<organism evidence="1 2">
    <name type="scientific">Citrobacter koseri (strain ATCC BAA-895 / CDC 4225-83 / SGSC4696)</name>
    <dbReference type="NCBI Taxonomy" id="290338"/>
    <lineage>
        <taxon>Bacteria</taxon>
        <taxon>Pseudomonadati</taxon>
        <taxon>Pseudomonadota</taxon>
        <taxon>Gammaproteobacteria</taxon>
        <taxon>Enterobacterales</taxon>
        <taxon>Enterobacteriaceae</taxon>
        <taxon>Citrobacter</taxon>
    </lineage>
</organism>
<dbReference type="HOGENOM" id="CLU_2058251_0_0_6"/>
<dbReference type="STRING" id="290338.CKO_03954"/>
<dbReference type="Proteomes" id="UP000008148">
    <property type="component" value="Chromosome"/>
</dbReference>
<dbReference type="KEGG" id="cko:CKO_03954"/>
<proteinExistence type="predicted"/>
<dbReference type="EMBL" id="CP000822">
    <property type="protein sequence ID" value="ABV15026.1"/>
    <property type="molecule type" value="Genomic_DNA"/>
</dbReference>
<keyword evidence="2" id="KW-1185">Reference proteome</keyword>
<accession>A8ANG2</accession>
<reference evidence="1 2" key="1">
    <citation type="submission" date="2007-08" db="EMBL/GenBank/DDBJ databases">
        <authorList>
            <consortium name="The Citrobacter koseri Genome Sequencing Project"/>
            <person name="McClelland M."/>
            <person name="Sanderson E.K."/>
            <person name="Porwollik S."/>
            <person name="Spieth J."/>
            <person name="Clifton W.S."/>
            <person name="Latreille P."/>
            <person name="Courtney L."/>
            <person name="Wang C."/>
            <person name="Pepin K."/>
            <person name="Bhonagiri V."/>
            <person name="Nash W."/>
            <person name="Johnson M."/>
            <person name="Thiruvilangam P."/>
            <person name="Wilson R."/>
        </authorList>
    </citation>
    <scope>NUCLEOTIDE SEQUENCE [LARGE SCALE GENOMIC DNA]</scope>
    <source>
        <strain evidence="2">ATCC BAA-895 / CDC 4225-83 / SGSC4696</strain>
    </source>
</reference>
<sequence>MFLLAKEYDNSLNAAKIINIIDAPIKILEDINDKERFLPYSFNPFQKPETDAARFDKSMISNGTFIFKYSFNKKTEPPAKTKKKNLTKSVVSTSFLRTKAIIPIIENTGENKAPVFKMG</sequence>